<reference evidence="3 4" key="2">
    <citation type="submission" date="2017-04" db="EMBL/GenBank/DDBJ databases">
        <title>CpG methylation of centromeres and impact of large insertions on vertebrate speciation.</title>
        <authorList>
            <person name="Ichikawa K."/>
            <person name="Yoshimura J."/>
            <person name="Morishita S."/>
        </authorList>
    </citation>
    <scope>NUCLEOTIDE SEQUENCE</scope>
    <source>
        <strain evidence="3 4">HNI</strain>
    </source>
</reference>
<protein>
    <submittedName>
        <fullName evidence="3">MyoD family inhibitor domain containing</fullName>
    </submittedName>
</protein>
<dbReference type="InterPro" id="IPR026134">
    <property type="entry name" value="MDFI/MDFIC"/>
</dbReference>
<feature type="region of interest" description="Disordered" evidence="2">
    <location>
        <begin position="238"/>
        <end position="261"/>
    </location>
</feature>
<evidence type="ECO:0000313" key="3">
    <source>
        <dbReference type="Ensembl" id="ENSORLP00020022548.1"/>
    </source>
</evidence>
<proteinExistence type="inferred from homology"/>
<accession>A0A3P9LPL0</accession>
<evidence type="ECO:0000313" key="4">
    <source>
        <dbReference type="Proteomes" id="UP000265180"/>
    </source>
</evidence>
<organism evidence="3 4">
    <name type="scientific">Oryzias latipes</name>
    <name type="common">Japanese rice fish</name>
    <name type="synonym">Japanese killifish</name>
    <dbReference type="NCBI Taxonomy" id="8090"/>
    <lineage>
        <taxon>Eukaryota</taxon>
        <taxon>Metazoa</taxon>
        <taxon>Chordata</taxon>
        <taxon>Craniata</taxon>
        <taxon>Vertebrata</taxon>
        <taxon>Euteleostomi</taxon>
        <taxon>Actinopterygii</taxon>
        <taxon>Neopterygii</taxon>
        <taxon>Teleostei</taxon>
        <taxon>Neoteleostei</taxon>
        <taxon>Acanthomorphata</taxon>
        <taxon>Ovalentaria</taxon>
        <taxon>Atherinomorphae</taxon>
        <taxon>Beloniformes</taxon>
        <taxon>Adrianichthyidae</taxon>
        <taxon>Oryziinae</taxon>
        <taxon>Oryzias</taxon>
    </lineage>
</organism>
<dbReference type="PANTHER" id="PTHR15304">
    <property type="entry name" value="MYOD FAMILY INHIBITOR"/>
    <property type="match status" value="1"/>
</dbReference>
<comment type="similarity">
    <text evidence="1">Belongs to the MDFI family.</text>
</comment>
<feature type="compositionally biased region" description="Polar residues" evidence="2">
    <location>
        <begin position="62"/>
        <end position="106"/>
    </location>
</feature>
<feature type="region of interest" description="Disordered" evidence="2">
    <location>
        <begin position="1"/>
        <end position="191"/>
    </location>
</feature>
<evidence type="ECO:0000256" key="1">
    <source>
        <dbReference type="ARBA" id="ARBA00025778"/>
    </source>
</evidence>
<dbReference type="Ensembl" id="ENSORLT00020011800.1">
    <property type="protein sequence ID" value="ENSORLP00020022548.1"/>
    <property type="gene ID" value="ENSORLG00020001008.1"/>
</dbReference>
<dbReference type="AlphaFoldDB" id="A0A3P9LPL0"/>
<dbReference type="PANTHER" id="PTHR15304:SF0">
    <property type="entry name" value="MYOD FAMILY INHIBITOR DOMAIN-CONTAINING PROTEIN"/>
    <property type="match status" value="1"/>
</dbReference>
<feature type="compositionally biased region" description="Low complexity" evidence="2">
    <location>
        <begin position="1"/>
        <end position="13"/>
    </location>
</feature>
<feature type="compositionally biased region" description="Basic and acidic residues" evidence="2">
    <location>
        <begin position="48"/>
        <end position="61"/>
    </location>
</feature>
<dbReference type="Proteomes" id="UP000265180">
    <property type="component" value="Chromosome 23"/>
</dbReference>
<sequence>MSTKTGLPTEGPEGTTGGPGQEKTPLLSVSHDACDDESSGSTSSSRKPFTEGQDHVTEEKSNNSTPVQTQPQSDINPPASESSGGDATKEQNGFHNGNVSKSSLNNGIHPGPTRKCTCGANMAAGSVSGPDPGAATVTQPKRQLSTPVSDRVQRKLKSSLSVNSDSSRRSKGSSTGSHKPPLPEDHEGGKWGGTCRAGMAVCFLNGSGESPEKESQLTAFESNLKVEIEVKVAALRQREREPGTGAAAVRKKRRRRRRLHF</sequence>
<feature type="compositionally biased region" description="Polar residues" evidence="2">
    <location>
        <begin position="136"/>
        <end position="148"/>
    </location>
</feature>
<reference key="1">
    <citation type="journal article" date="2007" name="Nature">
        <title>The medaka draft genome and insights into vertebrate genome evolution.</title>
        <authorList>
            <person name="Kasahara M."/>
            <person name="Naruse K."/>
            <person name="Sasaki S."/>
            <person name="Nakatani Y."/>
            <person name="Qu W."/>
            <person name="Ahsan B."/>
            <person name="Yamada T."/>
            <person name="Nagayasu Y."/>
            <person name="Doi K."/>
            <person name="Kasai Y."/>
            <person name="Jindo T."/>
            <person name="Kobayashi D."/>
            <person name="Shimada A."/>
            <person name="Toyoda A."/>
            <person name="Kuroki Y."/>
            <person name="Fujiyama A."/>
            <person name="Sasaki T."/>
            <person name="Shimizu A."/>
            <person name="Asakawa S."/>
            <person name="Shimizu N."/>
            <person name="Hashimoto S."/>
            <person name="Yang J."/>
            <person name="Lee Y."/>
            <person name="Matsushima K."/>
            <person name="Sugano S."/>
            <person name="Sakaizumi M."/>
            <person name="Narita T."/>
            <person name="Ohishi K."/>
            <person name="Haga S."/>
            <person name="Ohta F."/>
            <person name="Nomoto H."/>
            <person name="Nogata K."/>
            <person name="Morishita T."/>
            <person name="Endo T."/>
            <person name="Shin-I T."/>
            <person name="Takeda H."/>
            <person name="Morishita S."/>
            <person name="Kohara Y."/>
        </authorList>
    </citation>
    <scope>NUCLEOTIDE SEQUENCE [LARGE SCALE GENOMIC DNA]</scope>
    <source>
        <strain>Hd-rR</strain>
    </source>
</reference>
<dbReference type="GO" id="GO:0010468">
    <property type="term" value="P:regulation of gene expression"/>
    <property type="evidence" value="ECO:0007669"/>
    <property type="project" value="UniProtKB-ARBA"/>
</dbReference>
<name>A0A3P9LPL0_ORYLA</name>
<feature type="compositionally biased region" description="Basic residues" evidence="2">
    <location>
        <begin position="249"/>
        <end position="261"/>
    </location>
</feature>
<reference evidence="3" key="3">
    <citation type="submission" date="2025-08" db="UniProtKB">
        <authorList>
            <consortium name="Ensembl"/>
        </authorList>
    </citation>
    <scope>IDENTIFICATION</scope>
    <source>
        <strain evidence="3">HNI</strain>
    </source>
</reference>
<reference evidence="3" key="4">
    <citation type="submission" date="2025-09" db="UniProtKB">
        <authorList>
            <consortium name="Ensembl"/>
        </authorList>
    </citation>
    <scope>IDENTIFICATION</scope>
    <source>
        <strain evidence="3">HNI</strain>
    </source>
</reference>
<evidence type="ECO:0000256" key="2">
    <source>
        <dbReference type="SAM" id="MobiDB-lite"/>
    </source>
</evidence>